<dbReference type="InterPro" id="IPR036388">
    <property type="entry name" value="WH-like_DNA-bd_sf"/>
</dbReference>
<evidence type="ECO:0000256" key="2">
    <source>
        <dbReference type="ARBA" id="ARBA00023015"/>
    </source>
</evidence>
<dbReference type="RefSeq" id="WP_283172887.1">
    <property type="nucleotide sequence ID" value="NZ_JAPNOA010000018.1"/>
</dbReference>
<comment type="caution">
    <text evidence="6">The sequence shown here is derived from an EMBL/GenBank/DDBJ whole genome shotgun (WGS) entry which is preliminary data.</text>
</comment>
<dbReference type="InterPro" id="IPR051081">
    <property type="entry name" value="HTH_MetalResp_TranReg"/>
</dbReference>
<dbReference type="GO" id="GO:0003700">
    <property type="term" value="F:DNA-binding transcription factor activity"/>
    <property type="evidence" value="ECO:0007669"/>
    <property type="project" value="InterPro"/>
</dbReference>
<dbReference type="SUPFAM" id="SSF46785">
    <property type="entry name" value="Winged helix' DNA-binding domain"/>
    <property type="match status" value="1"/>
</dbReference>
<sequence length="119" mass="13165">MSSEPVIDPVELFRLLGEPTRLAVVMLLTRHSELCVCDLMSALDVPQSRISRHLGILRAGGLLADERRGQWVYYRLAVAADSPEHSLLLGIGERYQSFVQPFANRLTECIEPDCCGGPA</sequence>
<dbReference type="NCBIfam" id="NF033788">
    <property type="entry name" value="HTH_metalloreg"/>
    <property type="match status" value="1"/>
</dbReference>
<gene>
    <name evidence="6" type="ORF">OUO13_05725</name>
</gene>
<keyword evidence="1" id="KW-0059">Arsenical resistance</keyword>
<dbReference type="GO" id="GO:0046685">
    <property type="term" value="P:response to arsenic-containing substance"/>
    <property type="evidence" value="ECO:0007669"/>
    <property type="project" value="UniProtKB-KW"/>
</dbReference>
<dbReference type="PRINTS" id="PR00778">
    <property type="entry name" value="HTHARSR"/>
</dbReference>
<dbReference type="SMART" id="SM00418">
    <property type="entry name" value="HTH_ARSR"/>
    <property type="match status" value="1"/>
</dbReference>
<keyword evidence="4" id="KW-0804">Transcription</keyword>
<feature type="domain" description="HTH arsR-type" evidence="5">
    <location>
        <begin position="1"/>
        <end position="96"/>
    </location>
</feature>
<dbReference type="GO" id="GO:0003677">
    <property type="term" value="F:DNA binding"/>
    <property type="evidence" value="ECO:0007669"/>
    <property type="project" value="UniProtKB-KW"/>
</dbReference>
<dbReference type="Proteomes" id="UP001150830">
    <property type="component" value="Unassembled WGS sequence"/>
</dbReference>
<keyword evidence="3" id="KW-0238">DNA-binding</keyword>
<dbReference type="PANTHER" id="PTHR33154">
    <property type="entry name" value="TRANSCRIPTIONAL REGULATOR, ARSR FAMILY"/>
    <property type="match status" value="1"/>
</dbReference>
<organism evidence="6 7">
    <name type="scientific">Parathalassolituus penaei</name>
    <dbReference type="NCBI Taxonomy" id="2997323"/>
    <lineage>
        <taxon>Bacteria</taxon>
        <taxon>Pseudomonadati</taxon>
        <taxon>Pseudomonadota</taxon>
        <taxon>Gammaproteobacteria</taxon>
        <taxon>Oceanospirillales</taxon>
        <taxon>Oceanospirillaceae</taxon>
        <taxon>Parathalassolituus</taxon>
    </lineage>
</organism>
<proteinExistence type="predicted"/>
<keyword evidence="2" id="KW-0805">Transcription regulation</keyword>
<dbReference type="CDD" id="cd00090">
    <property type="entry name" value="HTH_ARSR"/>
    <property type="match status" value="1"/>
</dbReference>
<dbReference type="EMBL" id="JAPNOA010000018">
    <property type="protein sequence ID" value="MCY0964676.1"/>
    <property type="molecule type" value="Genomic_DNA"/>
</dbReference>
<evidence type="ECO:0000313" key="7">
    <source>
        <dbReference type="Proteomes" id="UP001150830"/>
    </source>
</evidence>
<dbReference type="InterPro" id="IPR001845">
    <property type="entry name" value="HTH_ArsR_DNA-bd_dom"/>
</dbReference>
<evidence type="ECO:0000256" key="4">
    <source>
        <dbReference type="ARBA" id="ARBA00023163"/>
    </source>
</evidence>
<evidence type="ECO:0000256" key="3">
    <source>
        <dbReference type="ARBA" id="ARBA00023125"/>
    </source>
</evidence>
<evidence type="ECO:0000259" key="5">
    <source>
        <dbReference type="PROSITE" id="PS50987"/>
    </source>
</evidence>
<evidence type="ECO:0000313" key="6">
    <source>
        <dbReference type="EMBL" id="MCY0964676.1"/>
    </source>
</evidence>
<dbReference type="Pfam" id="PF01022">
    <property type="entry name" value="HTH_5"/>
    <property type="match status" value="1"/>
</dbReference>
<protein>
    <submittedName>
        <fullName evidence="6">Metalloregulator ArsR/SmtB family transcription factor</fullName>
    </submittedName>
</protein>
<accession>A0A9X3ECM3</accession>
<dbReference type="InterPro" id="IPR011991">
    <property type="entry name" value="ArsR-like_HTH"/>
</dbReference>
<name>A0A9X3ECM3_9GAMM</name>
<reference evidence="6" key="1">
    <citation type="submission" date="2022-11" db="EMBL/GenBank/DDBJ databases">
        <title>Parathalassolutuus dongxingensis gen. nov., sp. nov., a novel member of family Oceanospirillaceae isolated from a coastal shrimp pond in Guangxi, China.</title>
        <authorList>
            <person name="Chen H."/>
        </authorList>
    </citation>
    <scope>NUCLEOTIDE SEQUENCE</scope>
    <source>
        <strain evidence="6">G-43</strain>
    </source>
</reference>
<dbReference type="AlphaFoldDB" id="A0A9X3ECM3"/>
<dbReference type="PANTHER" id="PTHR33154:SF18">
    <property type="entry name" value="ARSENICAL RESISTANCE OPERON REPRESSOR"/>
    <property type="match status" value="1"/>
</dbReference>
<dbReference type="Gene3D" id="1.10.10.10">
    <property type="entry name" value="Winged helix-like DNA-binding domain superfamily/Winged helix DNA-binding domain"/>
    <property type="match status" value="1"/>
</dbReference>
<keyword evidence="7" id="KW-1185">Reference proteome</keyword>
<dbReference type="PROSITE" id="PS50987">
    <property type="entry name" value="HTH_ARSR_2"/>
    <property type="match status" value="1"/>
</dbReference>
<dbReference type="InterPro" id="IPR036390">
    <property type="entry name" value="WH_DNA-bd_sf"/>
</dbReference>
<evidence type="ECO:0000256" key="1">
    <source>
        <dbReference type="ARBA" id="ARBA00022849"/>
    </source>
</evidence>